<proteinExistence type="predicted"/>
<reference evidence="2" key="1">
    <citation type="journal article" date="2023" name="G3 (Bethesda)">
        <title>Whole genome assemblies of Zophobas morio and Tenebrio molitor.</title>
        <authorList>
            <person name="Kaur S."/>
            <person name="Stinson S.A."/>
            <person name="diCenzo G.C."/>
        </authorList>
    </citation>
    <scope>NUCLEOTIDE SEQUENCE</scope>
    <source>
        <strain evidence="2">QUZm001</strain>
    </source>
</reference>
<sequence>MRSVEGGIANTQSNEKGAARTFCSPQVEQDGGRPKQCLRTGILLQIGRVKGSSAIINRSSQIITIELLALCFRLHEVREHKGNKTGYKGGKVRDNGIRNFSFSQ</sequence>
<accession>A0AA38MF54</accession>
<feature type="region of interest" description="Disordered" evidence="1">
    <location>
        <begin position="82"/>
        <end position="104"/>
    </location>
</feature>
<evidence type="ECO:0000313" key="3">
    <source>
        <dbReference type="Proteomes" id="UP001168821"/>
    </source>
</evidence>
<dbReference type="Proteomes" id="UP001168821">
    <property type="component" value="Unassembled WGS sequence"/>
</dbReference>
<dbReference type="EMBL" id="JALNTZ010000004">
    <property type="protein sequence ID" value="KAJ3653993.1"/>
    <property type="molecule type" value="Genomic_DNA"/>
</dbReference>
<evidence type="ECO:0000313" key="2">
    <source>
        <dbReference type="EMBL" id="KAJ3653993.1"/>
    </source>
</evidence>
<feature type="region of interest" description="Disordered" evidence="1">
    <location>
        <begin position="1"/>
        <end position="20"/>
    </location>
</feature>
<organism evidence="2 3">
    <name type="scientific">Zophobas morio</name>
    <dbReference type="NCBI Taxonomy" id="2755281"/>
    <lineage>
        <taxon>Eukaryota</taxon>
        <taxon>Metazoa</taxon>
        <taxon>Ecdysozoa</taxon>
        <taxon>Arthropoda</taxon>
        <taxon>Hexapoda</taxon>
        <taxon>Insecta</taxon>
        <taxon>Pterygota</taxon>
        <taxon>Neoptera</taxon>
        <taxon>Endopterygota</taxon>
        <taxon>Coleoptera</taxon>
        <taxon>Polyphaga</taxon>
        <taxon>Cucujiformia</taxon>
        <taxon>Tenebrionidae</taxon>
        <taxon>Zophobas</taxon>
    </lineage>
</organism>
<comment type="caution">
    <text evidence="2">The sequence shown here is derived from an EMBL/GenBank/DDBJ whole genome shotgun (WGS) entry which is preliminary data.</text>
</comment>
<protein>
    <submittedName>
        <fullName evidence="2">Uncharacterized protein</fullName>
    </submittedName>
</protein>
<gene>
    <name evidence="2" type="ORF">Zmor_013209</name>
</gene>
<name>A0AA38MF54_9CUCU</name>
<keyword evidence="3" id="KW-1185">Reference proteome</keyword>
<dbReference type="AlphaFoldDB" id="A0AA38MF54"/>
<evidence type="ECO:0000256" key="1">
    <source>
        <dbReference type="SAM" id="MobiDB-lite"/>
    </source>
</evidence>